<keyword evidence="2" id="KW-0472">Membrane</keyword>
<organism evidence="3 4">
    <name type="scientific">candidate division WWE3 bacterium</name>
    <dbReference type="NCBI Taxonomy" id="2053526"/>
    <lineage>
        <taxon>Bacteria</taxon>
        <taxon>Katanobacteria</taxon>
    </lineage>
</organism>
<keyword evidence="2" id="KW-1133">Transmembrane helix</keyword>
<feature type="transmembrane region" description="Helical" evidence="2">
    <location>
        <begin position="20"/>
        <end position="41"/>
    </location>
</feature>
<feature type="region of interest" description="Disordered" evidence="1">
    <location>
        <begin position="99"/>
        <end position="121"/>
    </location>
</feature>
<reference evidence="3" key="2">
    <citation type="journal article" date="2021" name="Microbiome">
        <title>Successional dynamics and alternative stable states in a saline activated sludge microbial community over 9 years.</title>
        <authorList>
            <person name="Wang Y."/>
            <person name="Ye J."/>
            <person name="Ju F."/>
            <person name="Liu L."/>
            <person name="Boyd J.A."/>
            <person name="Deng Y."/>
            <person name="Parks D.H."/>
            <person name="Jiang X."/>
            <person name="Yin X."/>
            <person name="Woodcroft B.J."/>
            <person name="Tyson G.W."/>
            <person name="Hugenholtz P."/>
            <person name="Polz M.F."/>
            <person name="Zhang T."/>
        </authorList>
    </citation>
    <scope>NUCLEOTIDE SEQUENCE</scope>
    <source>
        <strain evidence="3">HKST-UBA02</strain>
    </source>
</reference>
<evidence type="ECO:0000256" key="2">
    <source>
        <dbReference type="SAM" id="Phobius"/>
    </source>
</evidence>
<gene>
    <name evidence="3" type="ORF">KC573_00410</name>
</gene>
<sequence length="121" mass="14144">MSLFSTNQKVSFGRIVKSFFISMALPIVVAWLFWFVTHLIFPPLWEGERDSIGWNTDPGSWIIYFGFMFYYLVPFPFAVPIVMTFLIATNWDRIRHRLLTHNSPPPPSVPKPPVRGQEQKQ</sequence>
<name>A0A955LVG4_UNCKA</name>
<evidence type="ECO:0000313" key="3">
    <source>
        <dbReference type="EMBL" id="MCA9397267.1"/>
    </source>
</evidence>
<comment type="caution">
    <text evidence="3">The sequence shown here is derived from an EMBL/GenBank/DDBJ whole genome shotgun (WGS) entry which is preliminary data.</text>
</comment>
<feature type="compositionally biased region" description="Pro residues" evidence="1">
    <location>
        <begin position="103"/>
        <end position="113"/>
    </location>
</feature>
<evidence type="ECO:0000256" key="1">
    <source>
        <dbReference type="SAM" id="MobiDB-lite"/>
    </source>
</evidence>
<dbReference type="AlphaFoldDB" id="A0A955LVG4"/>
<evidence type="ECO:0000313" key="4">
    <source>
        <dbReference type="Proteomes" id="UP000699691"/>
    </source>
</evidence>
<feature type="transmembrane region" description="Helical" evidence="2">
    <location>
        <begin position="61"/>
        <end position="88"/>
    </location>
</feature>
<dbReference type="Proteomes" id="UP000699691">
    <property type="component" value="Unassembled WGS sequence"/>
</dbReference>
<accession>A0A955LVG4</accession>
<dbReference type="EMBL" id="JAGQKY010000009">
    <property type="protein sequence ID" value="MCA9397267.1"/>
    <property type="molecule type" value="Genomic_DNA"/>
</dbReference>
<reference evidence="3" key="1">
    <citation type="submission" date="2020-04" db="EMBL/GenBank/DDBJ databases">
        <authorList>
            <person name="Zhang T."/>
        </authorList>
    </citation>
    <scope>NUCLEOTIDE SEQUENCE</scope>
    <source>
        <strain evidence="3">HKST-UBA02</strain>
    </source>
</reference>
<protein>
    <submittedName>
        <fullName evidence="3">Uncharacterized protein</fullName>
    </submittedName>
</protein>
<proteinExistence type="predicted"/>
<keyword evidence="2" id="KW-0812">Transmembrane</keyword>